<sequence length="47" mass="5581">MNEAFLIRHLSCKNYIVQTDKKNRTAHFLSENVPFLIQTLFQEVTIE</sequence>
<accession>A0A6N2UU24</accession>
<protein>
    <submittedName>
        <fullName evidence="1">Uncharacterized protein</fullName>
    </submittedName>
</protein>
<name>A0A6N2UU24_BACUN</name>
<evidence type="ECO:0000313" key="1">
    <source>
        <dbReference type="EMBL" id="VYT20282.1"/>
    </source>
</evidence>
<gene>
    <name evidence="1" type="ORF">BULFYP32_02284</name>
</gene>
<dbReference type="EMBL" id="CACRTC010000024">
    <property type="protein sequence ID" value="VYT20282.1"/>
    <property type="molecule type" value="Genomic_DNA"/>
</dbReference>
<proteinExistence type="predicted"/>
<organism evidence="1">
    <name type="scientific">Bacteroides uniformis</name>
    <dbReference type="NCBI Taxonomy" id="820"/>
    <lineage>
        <taxon>Bacteria</taxon>
        <taxon>Pseudomonadati</taxon>
        <taxon>Bacteroidota</taxon>
        <taxon>Bacteroidia</taxon>
        <taxon>Bacteroidales</taxon>
        <taxon>Bacteroidaceae</taxon>
        <taxon>Bacteroides</taxon>
    </lineage>
</organism>
<dbReference type="AlphaFoldDB" id="A0A6N2UU24"/>
<reference evidence="1" key="1">
    <citation type="submission" date="2019-11" db="EMBL/GenBank/DDBJ databases">
        <authorList>
            <person name="Feng L."/>
        </authorList>
    </citation>
    <scope>NUCLEOTIDE SEQUENCE</scope>
    <source>
        <strain evidence="1">BuniformisLFYP32</strain>
    </source>
</reference>